<gene>
    <name evidence="4" type="ORF">SAMN02745129_1926</name>
</gene>
<dbReference type="RefSeq" id="WP_067663111.1">
    <property type="nucleotide sequence ID" value="NZ_FQXG01000002.1"/>
</dbReference>
<dbReference type="STRING" id="299255.SAMN02745129_1926"/>
<name>A0A1M5S9U5_9GAMM</name>
<dbReference type="Gene3D" id="1.10.3210.10">
    <property type="entry name" value="Hypothetical protein af1432"/>
    <property type="match status" value="1"/>
</dbReference>
<organism evidence="4 5">
    <name type="scientific">Ferrimonas marina</name>
    <dbReference type="NCBI Taxonomy" id="299255"/>
    <lineage>
        <taxon>Bacteria</taxon>
        <taxon>Pseudomonadati</taxon>
        <taxon>Pseudomonadota</taxon>
        <taxon>Gammaproteobacteria</taxon>
        <taxon>Alteromonadales</taxon>
        <taxon>Ferrimonadaceae</taxon>
        <taxon>Ferrimonas</taxon>
    </lineage>
</organism>
<dbReference type="Gene3D" id="3.30.420.40">
    <property type="match status" value="1"/>
</dbReference>
<reference evidence="4 5" key="1">
    <citation type="submission" date="2016-11" db="EMBL/GenBank/DDBJ databases">
        <authorList>
            <person name="Jaros S."/>
            <person name="Januszkiewicz K."/>
            <person name="Wedrychowicz H."/>
        </authorList>
    </citation>
    <scope>NUCLEOTIDE SEQUENCE [LARGE SCALE GENOMIC DNA]</scope>
    <source>
        <strain evidence="4 5">DSM 16917</strain>
    </source>
</reference>
<dbReference type="FunFam" id="3.30.420.40:FF:000023">
    <property type="entry name" value="Guanosine-5'-triphosphate,3'-diphosphate pyrophosphatase"/>
    <property type="match status" value="1"/>
</dbReference>
<evidence type="ECO:0000256" key="1">
    <source>
        <dbReference type="ARBA" id="ARBA00022801"/>
    </source>
</evidence>
<dbReference type="CDD" id="cd24053">
    <property type="entry name" value="ASKHA_NBD_EcPPX-GppA-like"/>
    <property type="match status" value="1"/>
</dbReference>
<proteinExistence type="predicted"/>
<dbReference type="Gene3D" id="3.30.420.150">
    <property type="entry name" value="Exopolyphosphatase. Domain 2"/>
    <property type="match status" value="1"/>
</dbReference>
<dbReference type="InterPro" id="IPR003695">
    <property type="entry name" value="Ppx_GppA_N"/>
</dbReference>
<keyword evidence="1" id="KW-0378">Hydrolase</keyword>
<dbReference type="GO" id="GO:0004309">
    <property type="term" value="F:exopolyphosphatase activity"/>
    <property type="evidence" value="ECO:0007669"/>
    <property type="project" value="TreeGrafter"/>
</dbReference>
<keyword evidence="5" id="KW-1185">Reference proteome</keyword>
<feature type="domain" description="Ppx/GppA phosphatase C-terminal" evidence="3">
    <location>
        <begin position="313"/>
        <end position="478"/>
    </location>
</feature>
<dbReference type="SUPFAM" id="SSF109604">
    <property type="entry name" value="HD-domain/PDEase-like"/>
    <property type="match status" value="1"/>
</dbReference>
<dbReference type="PANTHER" id="PTHR30005:SF14">
    <property type="entry name" value="EXOPOLYPHOSPHATASE"/>
    <property type="match status" value="1"/>
</dbReference>
<dbReference type="OrthoDB" id="9793035at2"/>
<dbReference type="SUPFAM" id="SSF53067">
    <property type="entry name" value="Actin-like ATPase domain"/>
    <property type="match status" value="2"/>
</dbReference>
<evidence type="ECO:0000313" key="4">
    <source>
        <dbReference type="EMBL" id="SHH35367.1"/>
    </source>
</evidence>
<dbReference type="InterPro" id="IPR030673">
    <property type="entry name" value="PyroPPase_GppA_Ppx"/>
</dbReference>
<dbReference type="PANTHER" id="PTHR30005">
    <property type="entry name" value="EXOPOLYPHOSPHATASE"/>
    <property type="match status" value="1"/>
</dbReference>
<dbReference type="Proteomes" id="UP000184268">
    <property type="component" value="Unassembled WGS sequence"/>
</dbReference>
<dbReference type="InterPro" id="IPR043129">
    <property type="entry name" value="ATPase_NBD"/>
</dbReference>
<dbReference type="PIRSF" id="PIRSF001267">
    <property type="entry name" value="Pyrophosphatase_GppA_Ppx"/>
    <property type="match status" value="1"/>
</dbReference>
<dbReference type="InterPro" id="IPR048950">
    <property type="entry name" value="Ppx_GppA_C"/>
</dbReference>
<evidence type="ECO:0000313" key="5">
    <source>
        <dbReference type="Proteomes" id="UP000184268"/>
    </source>
</evidence>
<dbReference type="GO" id="GO:0006798">
    <property type="term" value="P:polyphosphate catabolic process"/>
    <property type="evidence" value="ECO:0007669"/>
    <property type="project" value="TreeGrafter"/>
</dbReference>
<dbReference type="InterPro" id="IPR050273">
    <property type="entry name" value="GppA/Ppx_hydrolase"/>
</dbReference>
<sequence>MSIEKARIGDTIAAIDLGSNSFHLAIARVLENRVQILHRIKQRVQLAEGMDRAGNLAESAMERGLDCLAQFAQHLQSSQINQVRVVATYALRRAPNRHKFVKRANKILGTQIDVIPGREEARLIYRGVALSRELDQGNLVIDIGGGSTELIIGQGTDPVLLESLDMGCVSYQDRFFDEGKLSAKRFQRAILAAQQQLEPLLERYRNQGWQHAIGCSGTIKALTLLCHGDTEASLSRDDLEQLRERIIDQGLSGKGFETMSEARLRVLPAGLSVLLACFRSLKIDQLQFCDSALREGVILEMSGEQAQSSVCAETVAAMERLHHVDTHHGQQVAATARGLFSQHPEQSPECLALLGWAARLHEVGLSLNFKGMHRHTGYILGNSNLPGFTVEQQQLLAFLGRYQRKRLDECQPLVLQLASGQVQLAMLLCLRLSVLWHLGRRHDIPVPLPTWATHSLTLALPESLVSDPLLRADLLQEQQYLEGLGWQLELQDEQGQVLTPLEP</sequence>
<dbReference type="Pfam" id="PF02541">
    <property type="entry name" value="Ppx-GppA"/>
    <property type="match status" value="1"/>
</dbReference>
<accession>A0A1M5S9U5</accession>
<dbReference type="Pfam" id="PF21447">
    <property type="entry name" value="Ppx-GppA_III"/>
    <property type="match status" value="1"/>
</dbReference>
<evidence type="ECO:0000259" key="3">
    <source>
        <dbReference type="Pfam" id="PF21447"/>
    </source>
</evidence>
<protein>
    <submittedName>
        <fullName evidence="4">Exopolyphosphatase / guanosine-5'-triphosphate,3'-diphosphate pyrophosphatase</fullName>
    </submittedName>
</protein>
<feature type="domain" description="Ppx/GppA phosphatase N-terminal" evidence="2">
    <location>
        <begin position="26"/>
        <end position="302"/>
    </location>
</feature>
<evidence type="ECO:0000259" key="2">
    <source>
        <dbReference type="Pfam" id="PF02541"/>
    </source>
</evidence>
<dbReference type="EMBL" id="FQXG01000002">
    <property type="protein sequence ID" value="SHH35367.1"/>
    <property type="molecule type" value="Genomic_DNA"/>
</dbReference>
<dbReference type="AlphaFoldDB" id="A0A1M5S9U5"/>